<feature type="DNA-binding region" description="H-T-H motif" evidence="4">
    <location>
        <begin position="31"/>
        <end position="50"/>
    </location>
</feature>
<feature type="domain" description="HTH tetR-type" evidence="5">
    <location>
        <begin position="8"/>
        <end position="68"/>
    </location>
</feature>
<evidence type="ECO:0000313" key="7">
    <source>
        <dbReference type="Proteomes" id="UP000771797"/>
    </source>
</evidence>
<protein>
    <submittedName>
        <fullName evidence="6">TetR family transcriptional regulator</fullName>
    </submittedName>
</protein>
<keyword evidence="7" id="KW-1185">Reference proteome</keyword>
<evidence type="ECO:0000256" key="4">
    <source>
        <dbReference type="PROSITE-ProRule" id="PRU00335"/>
    </source>
</evidence>
<dbReference type="Proteomes" id="UP000771797">
    <property type="component" value="Unassembled WGS sequence"/>
</dbReference>
<dbReference type="SUPFAM" id="SSF46689">
    <property type="entry name" value="Homeodomain-like"/>
    <property type="match status" value="1"/>
</dbReference>
<evidence type="ECO:0000259" key="5">
    <source>
        <dbReference type="PROSITE" id="PS50977"/>
    </source>
</evidence>
<evidence type="ECO:0000256" key="3">
    <source>
        <dbReference type="ARBA" id="ARBA00023163"/>
    </source>
</evidence>
<keyword evidence="2 4" id="KW-0238">DNA-binding</keyword>
<dbReference type="PROSITE" id="PS50977">
    <property type="entry name" value="HTH_TETR_2"/>
    <property type="match status" value="1"/>
</dbReference>
<dbReference type="Pfam" id="PF00440">
    <property type="entry name" value="TetR_N"/>
    <property type="match status" value="1"/>
</dbReference>
<dbReference type="InterPro" id="IPR023772">
    <property type="entry name" value="DNA-bd_HTH_TetR-type_CS"/>
</dbReference>
<dbReference type="PANTHER" id="PTHR30055">
    <property type="entry name" value="HTH-TYPE TRANSCRIPTIONAL REGULATOR RUTR"/>
    <property type="match status" value="1"/>
</dbReference>
<keyword evidence="1" id="KW-0805">Transcription regulation</keyword>
<reference evidence="6 7" key="1">
    <citation type="submission" date="2012-09" db="EMBL/GenBank/DDBJ databases">
        <title>Genome Sequence of alkane-degrading Bacterium Alcanivorax sp. 6-D-6.</title>
        <authorList>
            <person name="Lai Q."/>
            <person name="Shao Z."/>
        </authorList>
    </citation>
    <scope>NUCLEOTIDE SEQUENCE [LARGE SCALE GENOMIC DNA]</scope>
    <source>
        <strain evidence="6 7">6-D-6</strain>
    </source>
</reference>
<dbReference type="EMBL" id="AQPF01000010">
    <property type="protein sequence ID" value="KAF0806179.1"/>
    <property type="molecule type" value="Genomic_DNA"/>
</dbReference>
<evidence type="ECO:0000313" key="6">
    <source>
        <dbReference type="EMBL" id="KAF0806179.1"/>
    </source>
</evidence>
<dbReference type="InterPro" id="IPR036271">
    <property type="entry name" value="Tet_transcr_reg_TetR-rel_C_sf"/>
</dbReference>
<dbReference type="RefSeq" id="WP_159660518.1">
    <property type="nucleotide sequence ID" value="NZ_AQPF01000010.1"/>
</dbReference>
<name>A0ABQ6Y982_9GAMM</name>
<dbReference type="InterPro" id="IPR009057">
    <property type="entry name" value="Homeodomain-like_sf"/>
</dbReference>
<dbReference type="PRINTS" id="PR00455">
    <property type="entry name" value="HTHTETR"/>
</dbReference>
<organism evidence="6 7">
    <name type="scientific">Alcanivorax xiamenensis</name>
    <dbReference type="NCBI Taxonomy" id="1177156"/>
    <lineage>
        <taxon>Bacteria</taxon>
        <taxon>Pseudomonadati</taxon>
        <taxon>Pseudomonadota</taxon>
        <taxon>Gammaproteobacteria</taxon>
        <taxon>Oceanospirillales</taxon>
        <taxon>Alcanivoracaceae</taxon>
        <taxon>Alcanivorax</taxon>
    </lineage>
</organism>
<proteinExistence type="predicted"/>
<evidence type="ECO:0000256" key="1">
    <source>
        <dbReference type="ARBA" id="ARBA00023015"/>
    </source>
</evidence>
<dbReference type="Pfam" id="PF17932">
    <property type="entry name" value="TetR_C_24"/>
    <property type="match status" value="1"/>
</dbReference>
<dbReference type="InterPro" id="IPR050109">
    <property type="entry name" value="HTH-type_TetR-like_transc_reg"/>
</dbReference>
<accession>A0ABQ6Y982</accession>
<comment type="caution">
    <text evidence="6">The sequence shown here is derived from an EMBL/GenBank/DDBJ whole genome shotgun (WGS) entry which is preliminary data.</text>
</comment>
<dbReference type="InterPro" id="IPR041490">
    <property type="entry name" value="KstR2_TetR_C"/>
</dbReference>
<dbReference type="Gene3D" id="1.10.10.60">
    <property type="entry name" value="Homeodomain-like"/>
    <property type="match status" value="1"/>
</dbReference>
<sequence length="209" mass="23238">MTDIDLTASPRDTILDAAARCFMDRGFNATSIDDIASRLGATKGMVYHYFSSKADLFFEIHQIGMDALFKAVEPLSEGTGDAVSKLRAMSAAHVHSLIQTQHYQRAVAEGVQMHLRISTTRAQRAQLTRLQNRRRRYEQMFLTVLEQGIVEGKLRAEQPRIAIKPLFGALNSVINWYQPRRESGPGARDEVVEEVVRVALAGVVVPGKG</sequence>
<dbReference type="Gene3D" id="1.10.357.10">
    <property type="entry name" value="Tetracycline Repressor, domain 2"/>
    <property type="match status" value="1"/>
</dbReference>
<dbReference type="PROSITE" id="PS01081">
    <property type="entry name" value="HTH_TETR_1"/>
    <property type="match status" value="1"/>
</dbReference>
<dbReference type="InterPro" id="IPR001647">
    <property type="entry name" value="HTH_TetR"/>
</dbReference>
<evidence type="ECO:0000256" key="2">
    <source>
        <dbReference type="ARBA" id="ARBA00023125"/>
    </source>
</evidence>
<gene>
    <name evidence="6" type="ORF">A6D6_01759</name>
</gene>
<dbReference type="SUPFAM" id="SSF48498">
    <property type="entry name" value="Tetracyclin repressor-like, C-terminal domain"/>
    <property type="match status" value="1"/>
</dbReference>
<keyword evidence="3" id="KW-0804">Transcription</keyword>
<dbReference type="PANTHER" id="PTHR30055:SF234">
    <property type="entry name" value="HTH-TYPE TRANSCRIPTIONAL REGULATOR BETI"/>
    <property type="match status" value="1"/>
</dbReference>